<keyword evidence="3 7" id="KW-0813">Transport</keyword>
<keyword evidence="6 8" id="KW-0472">Membrane</keyword>
<feature type="transmembrane region" description="Helical" evidence="8">
    <location>
        <begin position="102"/>
        <end position="123"/>
    </location>
</feature>
<dbReference type="OrthoDB" id="5296287at2759"/>
<feature type="transmembrane region" description="Helical" evidence="8">
    <location>
        <begin position="129"/>
        <end position="146"/>
    </location>
</feature>
<feature type="transmembrane region" description="Helical" evidence="8">
    <location>
        <begin position="72"/>
        <end position="90"/>
    </location>
</feature>
<dbReference type="EMBL" id="JAPEVB010000001">
    <property type="protein sequence ID" value="KAJ4395896.1"/>
    <property type="molecule type" value="Genomic_DNA"/>
</dbReference>
<comment type="similarity">
    <text evidence="2 7">Belongs to the major facilitator superfamily. Sugar transporter (TC 2.A.1.1) family.</text>
</comment>
<evidence type="ECO:0000256" key="6">
    <source>
        <dbReference type="ARBA" id="ARBA00023136"/>
    </source>
</evidence>
<dbReference type="GO" id="GO:0016020">
    <property type="term" value="C:membrane"/>
    <property type="evidence" value="ECO:0007669"/>
    <property type="project" value="UniProtKB-SubCell"/>
</dbReference>
<feature type="transmembrane region" description="Helical" evidence="8">
    <location>
        <begin position="158"/>
        <end position="179"/>
    </location>
</feature>
<dbReference type="InterPro" id="IPR003663">
    <property type="entry name" value="Sugar/inositol_transpt"/>
</dbReference>
<feature type="transmembrane region" description="Helical" evidence="8">
    <location>
        <begin position="327"/>
        <end position="347"/>
    </location>
</feature>
<dbReference type="InterPro" id="IPR050360">
    <property type="entry name" value="MFS_Sugar_Transporters"/>
</dbReference>
<dbReference type="InterPro" id="IPR020846">
    <property type="entry name" value="MFS_dom"/>
</dbReference>
<organism evidence="10 11">
    <name type="scientific">Gnomoniopsis smithogilvyi</name>
    <dbReference type="NCBI Taxonomy" id="1191159"/>
    <lineage>
        <taxon>Eukaryota</taxon>
        <taxon>Fungi</taxon>
        <taxon>Dikarya</taxon>
        <taxon>Ascomycota</taxon>
        <taxon>Pezizomycotina</taxon>
        <taxon>Sordariomycetes</taxon>
        <taxon>Sordariomycetidae</taxon>
        <taxon>Diaporthales</taxon>
        <taxon>Gnomoniaceae</taxon>
        <taxon>Gnomoniopsis</taxon>
    </lineage>
</organism>
<dbReference type="InterPro" id="IPR036259">
    <property type="entry name" value="MFS_trans_sf"/>
</dbReference>
<evidence type="ECO:0000313" key="11">
    <source>
        <dbReference type="Proteomes" id="UP001140453"/>
    </source>
</evidence>
<evidence type="ECO:0000256" key="1">
    <source>
        <dbReference type="ARBA" id="ARBA00004141"/>
    </source>
</evidence>
<name>A0A9W8Z0Z5_9PEZI</name>
<evidence type="ECO:0000256" key="2">
    <source>
        <dbReference type="ARBA" id="ARBA00010992"/>
    </source>
</evidence>
<keyword evidence="5 8" id="KW-1133">Transmembrane helix</keyword>
<dbReference type="PRINTS" id="PR00171">
    <property type="entry name" value="SUGRTRNSPORT"/>
</dbReference>
<sequence length="483" mass="53401">MFSPKSSPWMGPINWYYVLAICVMGCGSIPKGWDEGGFSAATSLPSFMNVYDLNPSQWVDDASGLASRKADITSLGVLGACFGSLLALTMTDRIGRLRSWQALALVYMSGCLMQAFASGVYGFLLFARVWGGLGAGGLTVVGPLYLSEVAPAKSRGMIVSISMVFLLSFLSLGFFINYAANVTMPVTRAQYRLVIAIPLIPVGTALIASFFISDTPRWLASKDRGDEALAVLARLRHTSPDDHQLQMEYAEIQEQIRSHEKLLSDVSNWDIIKETWTVPSYRQRFLLATMMQTVAQWSGGNGITYYIPQIFQYAGVTGHNTSLITSGVYGLVKLVFTMVFTWGLVDVIGRRRCFLYGLSMQLGAHIFMSVYMGVWVSHDHADKRASEAAIASVFIYAIGWSIGLCTVQFLYGTEIFPTRIRSVCYAFNMSLHWLFQFAVVRVTPNMFVSLHIWGTYAFYACFCAVGLVVLGLWAPETKGVPME</sequence>
<dbReference type="Proteomes" id="UP001140453">
    <property type="component" value="Unassembled WGS sequence"/>
</dbReference>
<evidence type="ECO:0000256" key="8">
    <source>
        <dbReference type="SAM" id="Phobius"/>
    </source>
</evidence>
<reference evidence="10" key="1">
    <citation type="submission" date="2022-10" db="EMBL/GenBank/DDBJ databases">
        <title>Tapping the CABI collections for fungal endophytes: first genome assemblies for Collariella, Neodidymelliopsis, Ascochyta clinopodiicola, Didymella pomorum, Didymosphaeria variabile, Neocosmospora piperis and Neocucurbitaria cava.</title>
        <authorList>
            <person name="Hill R."/>
        </authorList>
    </citation>
    <scope>NUCLEOTIDE SEQUENCE</scope>
    <source>
        <strain evidence="10">IMI 355082</strain>
    </source>
</reference>
<dbReference type="Pfam" id="PF00083">
    <property type="entry name" value="Sugar_tr"/>
    <property type="match status" value="1"/>
</dbReference>
<protein>
    <recommendedName>
        <fullName evidence="9">Major facilitator superfamily (MFS) profile domain-containing protein</fullName>
    </recommendedName>
</protein>
<dbReference type="AlphaFoldDB" id="A0A9W8Z0Z5"/>
<comment type="subcellular location">
    <subcellularLocation>
        <location evidence="1">Membrane</location>
        <topology evidence="1">Multi-pass membrane protein</topology>
    </subcellularLocation>
</comment>
<evidence type="ECO:0000313" key="10">
    <source>
        <dbReference type="EMBL" id="KAJ4395896.1"/>
    </source>
</evidence>
<gene>
    <name evidence="10" type="ORF">N0V93_000112</name>
</gene>
<dbReference type="Gene3D" id="1.20.1250.20">
    <property type="entry name" value="MFS general substrate transporter like domains"/>
    <property type="match status" value="1"/>
</dbReference>
<feature type="transmembrane region" description="Helical" evidence="8">
    <location>
        <begin position="456"/>
        <end position="474"/>
    </location>
</feature>
<evidence type="ECO:0000256" key="7">
    <source>
        <dbReference type="RuleBase" id="RU003346"/>
    </source>
</evidence>
<evidence type="ECO:0000256" key="5">
    <source>
        <dbReference type="ARBA" id="ARBA00022989"/>
    </source>
</evidence>
<proteinExistence type="inferred from homology"/>
<keyword evidence="11" id="KW-1185">Reference proteome</keyword>
<evidence type="ECO:0000256" key="3">
    <source>
        <dbReference type="ARBA" id="ARBA00022448"/>
    </source>
</evidence>
<feature type="transmembrane region" description="Helical" evidence="8">
    <location>
        <begin position="423"/>
        <end position="444"/>
    </location>
</feature>
<comment type="caution">
    <text evidence="10">The sequence shown here is derived from an EMBL/GenBank/DDBJ whole genome shotgun (WGS) entry which is preliminary data.</text>
</comment>
<feature type="transmembrane region" description="Helical" evidence="8">
    <location>
        <begin position="12"/>
        <end position="30"/>
    </location>
</feature>
<feature type="domain" description="Major facilitator superfamily (MFS) profile" evidence="9">
    <location>
        <begin position="20"/>
        <end position="478"/>
    </location>
</feature>
<evidence type="ECO:0000259" key="9">
    <source>
        <dbReference type="PROSITE" id="PS50850"/>
    </source>
</evidence>
<feature type="transmembrane region" description="Helical" evidence="8">
    <location>
        <begin position="285"/>
        <end position="307"/>
    </location>
</feature>
<dbReference type="NCBIfam" id="TIGR00879">
    <property type="entry name" value="SP"/>
    <property type="match status" value="1"/>
</dbReference>
<feature type="transmembrane region" description="Helical" evidence="8">
    <location>
        <begin position="388"/>
        <end position="411"/>
    </location>
</feature>
<dbReference type="GO" id="GO:0005351">
    <property type="term" value="F:carbohydrate:proton symporter activity"/>
    <property type="evidence" value="ECO:0007669"/>
    <property type="project" value="TreeGrafter"/>
</dbReference>
<dbReference type="InterPro" id="IPR005828">
    <property type="entry name" value="MFS_sugar_transport-like"/>
</dbReference>
<feature type="transmembrane region" description="Helical" evidence="8">
    <location>
        <begin position="354"/>
        <end position="376"/>
    </location>
</feature>
<dbReference type="SUPFAM" id="SSF103473">
    <property type="entry name" value="MFS general substrate transporter"/>
    <property type="match status" value="1"/>
</dbReference>
<dbReference type="PANTHER" id="PTHR48022">
    <property type="entry name" value="PLASTIDIC GLUCOSE TRANSPORTER 4"/>
    <property type="match status" value="1"/>
</dbReference>
<dbReference type="PROSITE" id="PS50850">
    <property type="entry name" value="MFS"/>
    <property type="match status" value="1"/>
</dbReference>
<accession>A0A9W8Z0Z5</accession>
<evidence type="ECO:0000256" key="4">
    <source>
        <dbReference type="ARBA" id="ARBA00022692"/>
    </source>
</evidence>
<keyword evidence="4 8" id="KW-0812">Transmembrane</keyword>
<feature type="transmembrane region" description="Helical" evidence="8">
    <location>
        <begin position="191"/>
        <end position="212"/>
    </location>
</feature>
<dbReference type="PANTHER" id="PTHR48022:SF43">
    <property type="entry name" value="QUINATE TRANSPORTER, PUTATIVE (AFU_ORTHOLOGUE AFUA_1G16230)-RELATED"/>
    <property type="match status" value="1"/>
</dbReference>